<reference evidence="14" key="1">
    <citation type="journal article" date="2023" name="DNA Res.">
        <title>Chromosome-level genome assembly of Phrynocephalus forsythii using third-generation DNA sequencing and Hi-C analysis.</title>
        <authorList>
            <person name="Qi Y."/>
            <person name="Zhao W."/>
            <person name="Zhao Y."/>
            <person name="Niu C."/>
            <person name="Cao S."/>
            <person name="Zhang Y."/>
        </authorList>
    </citation>
    <scope>NUCLEOTIDE SEQUENCE</scope>
    <source>
        <tissue evidence="14">Muscle</tissue>
    </source>
</reference>
<keyword evidence="11" id="KW-1133">Transmembrane helix</keyword>
<keyword evidence="8" id="KW-0325">Glycoprotein</keyword>
<dbReference type="GO" id="GO:0005102">
    <property type="term" value="F:signaling receptor binding"/>
    <property type="evidence" value="ECO:0007669"/>
    <property type="project" value="TreeGrafter"/>
</dbReference>
<dbReference type="GO" id="GO:0005576">
    <property type="term" value="C:extracellular region"/>
    <property type="evidence" value="ECO:0007669"/>
    <property type="project" value="TreeGrafter"/>
</dbReference>
<dbReference type="Gene3D" id="2.10.25.10">
    <property type="entry name" value="Laminin"/>
    <property type="match status" value="3"/>
</dbReference>
<evidence type="ECO:0000256" key="9">
    <source>
        <dbReference type="PROSITE-ProRule" id="PRU00076"/>
    </source>
</evidence>
<evidence type="ECO:0000259" key="12">
    <source>
        <dbReference type="PROSITE" id="PS50026"/>
    </source>
</evidence>
<dbReference type="PROSITE" id="PS00010">
    <property type="entry name" value="ASX_HYDROXYL"/>
    <property type="match status" value="1"/>
</dbReference>
<dbReference type="InterPro" id="IPR049883">
    <property type="entry name" value="NOTCH1_EGF-like"/>
</dbReference>
<dbReference type="InterPro" id="IPR036773">
    <property type="entry name" value="TB_dom_sf"/>
</dbReference>
<dbReference type="InterPro" id="IPR009030">
    <property type="entry name" value="Growth_fac_rcpt_cys_sf"/>
</dbReference>
<dbReference type="SUPFAM" id="SSF57581">
    <property type="entry name" value="TB module/8-cys domain"/>
    <property type="match status" value="2"/>
</dbReference>
<proteinExistence type="predicted"/>
<feature type="disulfide bond" evidence="9">
    <location>
        <begin position="177"/>
        <end position="187"/>
    </location>
</feature>
<evidence type="ECO:0000256" key="11">
    <source>
        <dbReference type="SAM" id="Phobius"/>
    </source>
</evidence>
<feature type="domain" description="EGF-like" evidence="12">
    <location>
        <begin position="360"/>
        <end position="392"/>
    </location>
</feature>
<comment type="subcellular location">
    <subcellularLocation>
        <location evidence="1">Secreted</location>
        <location evidence="1">Extracellular space</location>
        <location evidence="1">Extracellular matrix</location>
    </subcellularLocation>
</comment>
<dbReference type="SUPFAM" id="SSF57184">
    <property type="entry name" value="Growth factor receptor domain"/>
    <property type="match status" value="1"/>
</dbReference>
<gene>
    <name evidence="14" type="ORF">JRQ81_011363</name>
</gene>
<feature type="transmembrane region" description="Helical" evidence="11">
    <location>
        <begin position="83"/>
        <end position="106"/>
    </location>
</feature>
<keyword evidence="11" id="KW-0472">Membrane</keyword>
<evidence type="ECO:0000313" key="14">
    <source>
        <dbReference type="EMBL" id="KAJ7303855.1"/>
    </source>
</evidence>
<dbReference type="InterPro" id="IPR017878">
    <property type="entry name" value="TB_dom"/>
</dbReference>
<name>A0A9Q1APZ6_9SAUR</name>
<dbReference type="PROSITE" id="PS01187">
    <property type="entry name" value="EGF_CA"/>
    <property type="match status" value="1"/>
</dbReference>
<dbReference type="PROSITE" id="PS01186">
    <property type="entry name" value="EGF_2"/>
    <property type="match status" value="1"/>
</dbReference>
<comment type="caution">
    <text evidence="14">The sequence shown here is derived from an EMBL/GenBank/DDBJ whole genome shotgun (WGS) entry which is preliminary data.</text>
</comment>
<dbReference type="SUPFAM" id="SSF57196">
    <property type="entry name" value="EGF/Laminin"/>
    <property type="match status" value="1"/>
</dbReference>
<dbReference type="PANTHER" id="PTHR14949">
    <property type="entry name" value="EGF-LIKE-DOMAIN, MULTIPLE 7, 8"/>
    <property type="match status" value="1"/>
</dbReference>
<evidence type="ECO:0000313" key="15">
    <source>
        <dbReference type="Proteomes" id="UP001142489"/>
    </source>
</evidence>
<dbReference type="Pfam" id="PF00683">
    <property type="entry name" value="TB"/>
    <property type="match status" value="1"/>
</dbReference>
<dbReference type="InterPro" id="IPR050969">
    <property type="entry name" value="Dev_Signal_Modulators"/>
</dbReference>
<dbReference type="FunFam" id="3.90.290.10:FF:000017">
    <property type="entry name" value="latent-transforming growth factor beta-binding protein 4 isoform X2"/>
    <property type="match status" value="1"/>
</dbReference>
<feature type="domain" description="EGF-like" evidence="12">
    <location>
        <begin position="173"/>
        <end position="205"/>
    </location>
</feature>
<dbReference type="InterPro" id="IPR001881">
    <property type="entry name" value="EGF-like_Ca-bd_dom"/>
</dbReference>
<keyword evidence="7 9" id="KW-1015">Disulfide bond</keyword>
<keyword evidence="3 9" id="KW-0245">EGF-like domain</keyword>
<accession>A0A9Q1APZ6</accession>
<feature type="disulfide bond" evidence="9">
    <location>
        <begin position="364"/>
        <end position="374"/>
    </location>
</feature>
<sequence length="688" mass="72396">MAPAAPSSPSPSGGRFAGYWLRGRRGRRAGMGAHWRPAEPSPAPPRAPAAALALAALAAAAAASGLGGRCAPSVAGRMRPPPALSALCLLATLLLLLLLQMLAAALGAQGPRRPPGDSAAAALRPPAPNTSSGPRGTPAQEKRRKKPAGRAPNACGDACCPGWSLAPKTGKCTKAVCTPRCRNGGQCKAPQRCTCHSGFAGPRCEHSMPTATTPTLMPSQLPGAPLKAGALRWQPLTSLGFAAAAAAARCASPARSSAAGWPAGPPGFPLRALPAVAGGAMGLEDPPRRRRLLLLPLVSLWLGSAHLPGDDAQRVKVRFTPMVCRVHCSEARCTNRCEPGNVTTLYSDHARPAEGAPGFRVFLCPLICQNGGVCLKKDKCLCPADWTGKFCHIPALPHSHGQSPTRRESEGRAEALTKSVYTLPIANHHHEQDGVASMADVHVQHPPEASVTIHRVERVREEPPGDTNTLPLSRPALYSVVAQSSPREPGGGYGENSGFGYCFRQLRGGECSAPLPGLRTREICCRGTGLAWGVHDCQPCTNGDLGDSGPVGRNEVACPKGFQRRNGSCIDVDECQEGNFCHNGDCTNTRGSFACVCHEGYILDSSRSSCISHHVISEAKGPCFRVLREGGCSLPILRNITKQICCCSRVGKAWGDRVRALPCFWLRGVQGNLPSRTRLPLLGLRPPL</sequence>
<evidence type="ECO:0000256" key="4">
    <source>
        <dbReference type="ARBA" id="ARBA00022729"/>
    </source>
</evidence>
<dbReference type="InterPro" id="IPR000152">
    <property type="entry name" value="EGF-type_Asp/Asn_hydroxyl_site"/>
</dbReference>
<dbReference type="AlphaFoldDB" id="A0A9Q1APZ6"/>
<feature type="domain" description="EGF-like" evidence="12">
    <location>
        <begin position="571"/>
        <end position="607"/>
    </location>
</feature>
<keyword evidence="2" id="KW-0964">Secreted</keyword>
<dbReference type="InterPro" id="IPR000742">
    <property type="entry name" value="EGF"/>
</dbReference>
<dbReference type="Pfam" id="PF07645">
    <property type="entry name" value="EGF_CA"/>
    <property type="match status" value="1"/>
</dbReference>
<dbReference type="OrthoDB" id="446173at2759"/>
<dbReference type="PROSITE" id="PS51364">
    <property type="entry name" value="TB"/>
    <property type="match status" value="2"/>
</dbReference>
<dbReference type="EMBL" id="JAPFRF010000023">
    <property type="protein sequence ID" value="KAJ7303855.1"/>
    <property type="molecule type" value="Genomic_DNA"/>
</dbReference>
<evidence type="ECO:0000256" key="5">
    <source>
        <dbReference type="ARBA" id="ARBA00022737"/>
    </source>
</evidence>
<comment type="caution">
    <text evidence="9">Lacks conserved residue(s) required for the propagation of feature annotation.</text>
</comment>
<dbReference type="Proteomes" id="UP001142489">
    <property type="component" value="Unassembled WGS sequence"/>
</dbReference>
<protein>
    <recommendedName>
        <fullName evidence="16">Latent transforming growth factor beta binding protein 3</fullName>
    </recommendedName>
</protein>
<dbReference type="PANTHER" id="PTHR14949:SF56">
    <property type="entry name" value="EGF-LIKE-DOMAIN, MULTIPLE 7"/>
    <property type="match status" value="1"/>
</dbReference>
<evidence type="ECO:0000256" key="6">
    <source>
        <dbReference type="ARBA" id="ARBA00023054"/>
    </source>
</evidence>
<dbReference type="PROSITE" id="PS50026">
    <property type="entry name" value="EGF_3"/>
    <property type="match status" value="3"/>
</dbReference>
<keyword evidence="2" id="KW-0272">Extracellular matrix</keyword>
<keyword evidence="5" id="KW-0677">Repeat</keyword>
<keyword evidence="15" id="KW-1185">Reference proteome</keyword>
<feature type="region of interest" description="Disordered" evidence="10">
    <location>
        <begin position="109"/>
        <end position="154"/>
    </location>
</feature>
<dbReference type="PROSITE" id="PS00022">
    <property type="entry name" value="EGF_1"/>
    <property type="match status" value="2"/>
</dbReference>
<dbReference type="GO" id="GO:0005509">
    <property type="term" value="F:calcium ion binding"/>
    <property type="evidence" value="ECO:0007669"/>
    <property type="project" value="InterPro"/>
</dbReference>
<dbReference type="SMART" id="SM00181">
    <property type="entry name" value="EGF"/>
    <property type="match status" value="3"/>
</dbReference>
<keyword evidence="6" id="KW-0175">Coiled coil</keyword>
<feature type="disulfide bond" evidence="9">
    <location>
        <begin position="382"/>
        <end position="391"/>
    </location>
</feature>
<evidence type="ECO:0000256" key="3">
    <source>
        <dbReference type="ARBA" id="ARBA00022536"/>
    </source>
</evidence>
<evidence type="ECO:0008006" key="16">
    <source>
        <dbReference type="Google" id="ProtNLM"/>
    </source>
</evidence>
<keyword evidence="11" id="KW-0812">Transmembrane</keyword>
<dbReference type="Gene3D" id="3.90.290.10">
    <property type="entry name" value="TGF-beta binding (TB) domain"/>
    <property type="match status" value="2"/>
</dbReference>
<evidence type="ECO:0000259" key="13">
    <source>
        <dbReference type="PROSITE" id="PS51364"/>
    </source>
</evidence>
<feature type="domain" description="TB" evidence="13">
    <location>
        <begin position="621"/>
        <end position="663"/>
    </location>
</feature>
<dbReference type="SMART" id="SM00179">
    <property type="entry name" value="EGF_CA"/>
    <property type="match status" value="1"/>
</dbReference>
<dbReference type="GO" id="GO:0009986">
    <property type="term" value="C:cell surface"/>
    <property type="evidence" value="ECO:0007669"/>
    <property type="project" value="TreeGrafter"/>
</dbReference>
<organism evidence="14 15">
    <name type="scientific">Phrynocephalus forsythii</name>
    <dbReference type="NCBI Taxonomy" id="171643"/>
    <lineage>
        <taxon>Eukaryota</taxon>
        <taxon>Metazoa</taxon>
        <taxon>Chordata</taxon>
        <taxon>Craniata</taxon>
        <taxon>Vertebrata</taxon>
        <taxon>Euteleostomi</taxon>
        <taxon>Lepidosauria</taxon>
        <taxon>Squamata</taxon>
        <taxon>Bifurcata</taxon>
        <taxon>Unidentata</taxon>
        <taxon>Episquamata</taxon>
        <taxon>Toxicofera</taxon>
        <taxon>Iguania</taxon>
        <taxon>Acrodonta</taxon>
        <taxon>Agamidae</taxon>
        <taxon>Agaminae</taxon>
        <taxon>Phrynocephalus</taxon>
    </lineage>
</organism>
<dbReference type="InterPro" id="IPR018097">
    <property type="entry name" value="EGF_Ca-bd_CS"/>
</dbReference>
<evidence type="ECO:0000256" key="10">
    <source>
        <dbReference type="SAM" id="MobiDB-lite"/>
    </source>
</evidence>
<dbReference type="FunFam" id="2.10.25.10:FF:000096">
    <property type="entry name" value="Putative fibrillin 2"/>
    <property type="match status" value="1"/>
</dbReference>
<evidence type="ECO:0000256" key="1">
    <source>
        <dbReference type="ARBA" id="ARBA00004498"/>
    </source>
</evidence>
<evidence type="ECO:0000256" key="2">
    <source>
        <dbReference type="ARBA" id="ARBA00022530"/>
    </source>
</evidence>
<evidence type="ECO:0000256" key="8">
    <source>
        <dbReference type="ARBA" id="ARBA00023180"/>
    </source>
</evidence>
<feature type="domain" description="TB" evidence="13">
    <location>
        <begin position="500"/>
        <end position="540"/>
    </location>
</feature>
<dbReference type="CDD" id="cd00054">
    <property type="entry name" value="EGF_CA"/>
    <property type="match status" value="1"/>
</dbReference>
<evidence type="ECO:0000256" key="7">
    <source>
        <dbReference type="ARBA" id="ARBA00023157"/>
    </source>
</evidence>
<keyword evidence="4" id="KW-0732">Signal</keyword>
<feature type="disulfide bond" evidence="9">
    <location>
        <begin position="195"/>
        <end position="204"/>
    </location>
</feature>